<comment type="caution">
    <text evidence="1">The sequence shown here is derived from an EMBL/GenBank/DDBJ whole genome shotgun (WGS) entry which is preliminary data.</text>
</comment>
<gene>
    <name evidence="1" type="ORF">DW916_17285</name>
</gene>
<evidence type="ECO:0000313" key="1">
    <source>
        <dbReference type="EMBL" id="RHA81033.1"/>
    </source>
</evidence>
<evidence type="ECO:0000313" key="2">
    <source>
        <dbReference type="Proteomes" id="UP000284990"/>
    </source>
</evidence>
<accession>A0AA92WI20</accession>
<reference evidence="1 2" key="1">
    <citation type="submission" date="2018-08" db="EMBL/GenBank/DDBJ databases">
        <title>A genome reference for cultivated species of the human gut microbiota.</title>
        <authorList>
            <person name="Zou Y."/>
            <person name="Xue W."/>
            <person name="Luo G."/>
        </authorList>
    </citation>
    <scope>NUCLEOTIDE SEQUENCE [LARGE SCALE GENOMIC DNA]</scope>
    <source>
        <strain evidence="1 2">AM42-23AC</strain>
    </source>
</reference>
<name>A0AA92WI20_9BACT</name>
<dbReference type="EMBL" id="QSFW01000085">
    <property type="protein sequence ID" value="RHA81033.1"/>
    <property type="molecule type" value="Genomic_DNA"/>
</dbReference>
<dbReference type="Proteomes" id="UP000284990">
    <property type="component" value="Unassembled WGS sequence"/>
</dbReference>
<protein>
    <submittedName>
        <fullName evidence="1">Uncharacterized protein</fullName>
    </submittedName>
</protein>
<organism evidence="1 2">
    <name type="scientific">Segatella copri</name>
    <dbReference type="NCBI Taxonomy" id="165179"/>
    <lineage>
        <taxon>Bacteria</taxon>
        <taxon>Pseudomonadati</taxon>
        <taxon>Bacteroidota</taxon>
        <taxon>Bacteroidia</taxon>
        <taxon>Bacteroidales</taxon>
        <taxon>Prevotellaceae</taxon>
        <taxon>Segatella</taxon>
    </lineage>
</organism>
<dbReference type="AlphaFoldDB" id="A0AA92WI20"/>
<dbReference type="RefSeq" id="WP_118192630.1">
    <property type="nucleotide sequence ID" value="NZ_QSFW01000085.1"/>
</dbReference>
<proteinExistence type="predicted"/>
<sequence length="120" mass="13674">MNQKDFTQKLEKTTDFTFITKSGKEVTLNVIRGRKMVKGKKKPFDYWQCELSIKGMELKSNITASYDIDGYDDELQLYLSSEKAEPICYCKDIAGKTIGILIPTDIAKLISEAIHEEITL</sequence>